<proteinExistence type="predicted"/>
<dbReference type="EMBL" id="QQBH01000030">
    <property type="protein sequence ID" value="RDD85049.1"/>
    <property type="molecule type" value="Genomic_DNA"/>
</dbReference>
<sequence>MTQPSPRTALVQTGPTRRAPSKQPRRGAAPAPAEEPRATPRRRAAPPAAAAPRPRPAPSRPDPHPAARNSPPAAPPAHRARPRAQARPEQQMRQLCTRARGVADPGLVDLCHQRWG</sequence>
<dbReference type="AlphaFoldDB" id="A0A369V3D4"/>
<accession>A0A369V3D4</accession>
<name>A0A369V3D4_9ACTN</name>
<evidence type="ECO:0000313" key="2">
    <source>
        <dbReference type="EMBL" id="RDD85049.1"/>
    </source>
</evidence>
<comment type="caution">
    <text evidence="2">The sequence shown here is derived from an EMBL/GenBank/DDBJ whole genome shotgun (WGS) entry which is preliminary data.</text>
</comment>
<feature type="compositionally biased region" description="Polar residues" evidence="1">
    <location>
        <begin position="1"/>
        <end position="15"/>
    </location>
</feature>
<gene>
    <name evidence="2" type="ORF">DVZ84_31390</name>
</gene>
<organism evidence="2 3">
    <name type="scientific">Streptomyces parvulus</name>
    <dbReference type="NCBI Taxonomy" id="146923"/>
    <lineage>
        <taxon>Bacteria</taxon>
        <taxon>Bacillati</taxon>
        <taxon>Actinomycetota</taxon>
        <taxon>Actinomycetes</taxon>
        <taxon>Kitasatosporales</taxon>
        <taxon>Streptomycetaceae</taxon>
        <taxon>Streptomyces</taxon>
    </lineage>
</organism>
<evidence type="ECO:0000256" key="1">
    <source>
        <dbReference type="SAM" id="MobiDB-lite"/>
    </source>
</evidence>
<protein>
    <submittedName>
        <fullName evidence="2">Uncharacterized protein</fullName>
    </submittedName>
</protein>
<dbReference type="Proteomes" id="UP000253742">
    <property type="component" value="Unassembled WGS sequence"/>
</dbReference>
<feature type="region of interest" description="Disordered" evidence="1">
    <location>
        <begin position="1"/>
        <end position="93"/>
    </location>
</feature>
<evidence type="ECO:0000313" key="3">
    <source>
        <dbReference type="Proteomes" id="UP000253742"/>
    </source>
</evidence>
<reference evidence="2 3" key="1">
    <citation type="submission" date="2018-07" db="EMBL/GenBank/DDBJ databases">
        <title>Genome guided investigation of antibiotics producing actinomycetales strain isolated from a Macau mangrove ecosystem.</title>
        <authorList>
            <person name="Hu D."/>
        </authorList>
    </citation>
    <scope>NUCLEOTIDE SEQUENCE [LARGE SCALE GENOMIC DNA]</scope>
    <source>
        <strain evidence="2 3">2297</strain>
    </source>
</reference>